<keyword evidence="1" id="KW-1133">Transmembrane helix</keyword>
<dbReference type="Gene3D" id="2.60.40.3140">
    <property type="match status" value="1"/>
</dbReference>
<dbReference type="InterPro" id="IPR002931">
    <property type="entry name" value="Transglutaminase-like"/>
</dbReference>
<dbReference type="Gene3D" id="2.60.120.1130">
    <property type="match status" value="1"/>
</dbReference>
<evidence type="ECO:0000259" key="3">
    <source>
        <dbReference type="Pfam" id="PF12969"/>
    </source>
</evidence>
<dbReference type="InterPro" id="IPR024618">
    <property type="entry name" value="DUF3857"/>
</dbReference>
<keyword evidence="5" id="KW-1185">Reference proteome</keyword>
<feature type="domain" description="DUF3857" evidence="3">
    <location>
        <begin position="69"/>
        <end position="231"/>
    </location>
</feature>
<sequence>MTFKTINHYFFTVIFLFSFSICYAQIKVSNTPQWVLNQSYDKNPDIDLNEISYGLLTLLDDEQIHIPKKERYIRVVRKITDNVGVQDGSSISINYDPTYQQLFLHNITVLRNGKIINKLNINDFQNIRQESNAESYIYNGSLNAIANLTDIRNGDIVDISYTVKGFNPIHGNHFSGGTTLNNFQPVGKINYYLISNKKLVYKTLNSDIEPKIAHKNGYTTYNWTTTLTKPPTFEENTPSWYLPYQNVFVSDFETWDAVVDWALNIYQDNVKPSKSLQAKIEQIKNSSEYEGQRISATLKFVQDEIRYLGLESGIGAYKPFSPNKVLERRFGDCKDKSWLMVTMLRSMGIKAYPVLINTIYGESLHQFLPSPKVFDHVVVKVVDSTNTNLFYDPTTNNQFGSYESVSFPNYGKALVIKNGVTSLEHITPKSEDLVEVFDTFDLPTVGGPGTLNIMTVYREAEADIIRARYKSSSISSVRKDFKNYYDNLYDGVEILKDPIFDDDSLANKILVEESYKINNIWTPMIGKDKNITVEFTPYSILDVFASPNEKERKTPFALYYPTHKKHQITVKLPSRWRITKDNISIKSKSFDFSMKSKMNAAQDILYINYDYQNKSNYVKPEDFEDYYTKIKEVEKIIAYYIYIPKSEAKNNRFDTPILNDDLASSVTTIFYWIIGIITAIVIGLVVFVIRSNKNRD</sequence>
<evidence type="ECO:0000256" key="1">
    <source>
        <dbReference type="SAM" id="Phobius"/>
    </source>
</evidence>
<gene>
    <name evidence="4" type="ORF">HHX25_12030</name>
</gene>
<dbReference type="Pfam" id="PF12969">
    <property type="entry name" value="DUF3857"/>
    <property type="match status" value="1"/>
</dbReference>
<proteinExistence type="predicted"/>
<organism evidence="4 5">
    <name type="scientific">Flavivirga algicola</name>
    <dbReference type="NCBI Taxonomy" id="2729136"/>
    <lineage>
        <taxon>Bacteria</taxon>
        <taxon>Pseudomonadati</taxon>
        <taxon>Bacteroidota</taxon>
        <taxon>Flavobacteriia</taxon>
        <taxon>Flavobacteriales</taxon>
        <taxon>Flavobacteriaceae</taxon>
        <taxon>Flavivirga</taxon>
    </lineage>
</organism>
<protein>
    <submittedName>
        <fullName evidence="4">DUF3857 domain-containing transglutaminase family protein</fullName>
    </submittedName>
</protein>
<name>A0ABX1S0T4_9FLAO</name>
<reference evidence="4 5" key="1">
    <citation type="submission" date="2020-04" db="EMBL/GenBank/DDBJ databases">
        <title>A Flavivirga sp. nov.</title>
        <authorList>
            <person name="Sun X."/>
        </authorList>
    </citation>
    <scope>NUCLEOTIDE SEQUENCE [LARGE SCALE GENOMIC DNA]</scope>
    <source>
        <strain evidence="4 5">Y03</strain>
    </source>
</reference>
<accession>A0ABX1S0T4</accession>
<keyword evidence="1" id="KW-0812">Transmembrane</keyword>
<dbReference type="EMBL" id="JABBHF010000006">
    <property type="protein sequence ID" value="NMH88237.1"/>
    <property type="molecule type" value="Genomic_DNA"/>
</dbReference>
<evidence type="ECO:0000313" key="4">
    <source>
        <dbReference type="EMBL" id="NMH88237.1"/>
    </source>
</evidence>
<feature type="transmembrane region" description="Helical" evidence="1">
    <location>
        <begin position="669"/>
        <end position="689"/>
    </location>
</feature>
<dbReference type="SUPFAM" id="SSF54001">
    <property type="entry name" value="Cysteine proteinases"/>
    <property type="match status" value="1"/>
</dbReference>
<evidence type="ECO:0000313" key="5">
    <source>
        <dbReference type="Proteomes" id="UP000746690"/>
    </source>
</evidence>
<comment type="caution">
    <text evidence="4">The sequence shown here is derived from an EMBL/GenBank/DDBJ whole genome shotgun (WGS) entry which is preliminary data.</text>
</comment>
<dbReference type="Pfam" id="PF01841">
    <property type="entry name" value="Transglut_core"/>
    <property type="match status" value="1"/>
</dbReference>
<keyword evidence="1" id="KW-0472">Membrane</keyword>
<evidence type="ECO:0000259" key="2">
    <source>
        <dbReference type="Pfam" id="PF01841"/>
    </source>
</evidence>
<feature type="domain" description="Transglutaminase-like" evidence="2">
    <location>
        <begin position="282"/>
        <end position="354"/>
    </location>
</feature>
<dbReference type="RefSeq" id="WP_169673630.1">
    <property type="nucleotide sequence ID" value="NZ_JABBHF010000006.1"/>
</dbReference>
<dbReference type="Proteomes" id="UP000746690">
    <property type="component" value="Unassembled WGS sequence"/>
</dbReference>
<dbReference type="InterPro" id="IPR038765">
    <property type="entry name" value="Papain-like_cys_pep_sf"/>
</dbReference>
<dbReference type="Gene3D" id="3.10.620.30">
    <property type="match status" value="1"/>
</dbReference>